<evidence type="ECO:0000313" key="2">
    <source>
        <dbReference type="EMBL" id="GAA0541032.1"/>
    </source>
</evidence>
<gene>
    <name evidence="2" type="ORF">GCM10010390_48740</name>
</gene>
<dbReference type="Proteomes" id="UP001501576">
    <property type="component" value="Unassembled WGS sequence"/>
</dbReference>
<evidence type="ECO:0000256" key="1">
    <source>
        <dbReference type="SAM" id="MobiDB-lite"/>
    </source>
</evidence>
<proteinExistence type="predicted"/>
<organism evidence="2 3">
    <name type="scientific">Streptomyces mordarskii</name>
    <dbReference type="NCBI Taxonomy" id="1226758"/>
    <lineage>
        <taxon>Bacteria</taxon>
        <taxon>Bacillati</taxon>
        <taxon>Actinomycetota</taxon>
        <taxon>Actinomycetes</taxon>
        <taxon>Kitasatosporales</taxon>
        <taxon>Streptomycetaceae</taxon>
        <taxon>Streptomyces</taxon>
    </lineage>
</organism>
<evidence type="ECO:0000313" key="3">
    <source>
        <dbReference type="Proteomes" id="UP001501576"/>
    </source>
</evidence>
<keyword evidence="3" id="KW-1185">Reference proteome</keyword>
<sequence>MTDFSDEQKSVCFAAAALAIEDLSPSLAHRLLGPLRLALGDIHTYPRPYMGRQPVTRDDLTDTRPPSPANT</sequence>
<accession>A0ABP3NET9</accession>
<protein>
    <submittedName>
        <fullName evidence="2">Uncharacterized protein</fullName>
    </submittedName>
</protein>
<name>A0ABP3NET9_9ACTN</name>
<comment type="caution">
    <text evidence="2">The sequence shown here is derived from an EMBL/GenBank/DDBJ whole genome shotgun (WGS) entry which is preliminary data.</text>
</comment>
<reference evidence="3" key="1">
    <citation type="journal article" date="2019" name="Int. J. Syst. Evol. Microbiol.">
        <title>The Global Catalogue of Microorganisms (GCM) 10K type strain sequencing project: providing services to taxonomists for standard genome sequencing and annotation.</title>
        <authorList>
            <consortium name="The Broad Institute Genomics Platform"/>
            <consortium name="The Broad Institute Genome Sequencing Center for Infectious Disease"/>
            <person name="Wu L."/>
            <person name="Ma J."/>
        </authorList>
    </citation>
    <scope>NUCLEOTIDE SEQUENCE [LARGE SCALE GENOMIC DNA]</scope>
    <source>
        <strain evidence="3">JCM 5052</strain>
    </source>
</reference>
<dbReference type="EMBL" id="BAAABZ010000047">
    <property type="protein sequence ID" value="GAA0541032.1"/>
    <property type="molecule type" value="Genomic_DNA"/>
</dbReference>
<feature type="region of interest" description="Disordered" evidence="1">
    <location>
        <begin position="47"/>
        <end position="71"/>
    </location>
</feature>